<dbReference type="InterPro" id="IPR002110">
    <property type="entry name" value="Ankyrin_rpt"/>
</dbReference>
<dbReference type="Proteomes" id="UP000054854">
    <property type="component" value="Unassembled WGS sequence"/>
</dbReference>
<dbReference type="AlphaFoldDB" id="A0A378IK68"/>
<dbReference type="EMBL" id="UGNX01000001">
    <property type="protein sequence ID" value="STX34871.1"/>
    <property type="molecule type" value="Genomic_DNA"/>
</dbReference>
<organism evidence="2 4">
    <name type="scientific">Legionella cincinnatiensis</name>
    <dbReference type="NCBI Taxonomy" id="28085"/>
    <lineage>
        <taxon>Bacteria</taxon>
        <taxon>Pseudomonadati</taxon>
        <taxon>Pseudomonadota</taxon>
        <taxon>Gammaproteobacteria</taxon>
        <taxon>Legionellales</taxon>
        <taxon>Legionellaceae</taxon>
        <taxon>Legionella</taxon>
    </lineage>
</organism>
<dbReference type="PANTHER" id="PTHR46586:SF3">
    <property type="entry name" value="ANKYRIN REPEAT-CONTAINING PROTEIN"/>
    <property type="match status" value="1"/>
</dbReference>
<dbReference type="InterPro" id="IPR052050">
    <property type="entry name" value="SecEffector_AnkRepeat"/>
</dbReference>
<evidence type="ECO:0000313" key="3">
    <source>
        <dbReference type="Proteomes" id="UP000054854"/>
    </source>
</evidence>
<dbReference type="SMART" id="SM00248">
    <property type="entry name" value="ANK"/>
    <property type="match status" value="5"/>
</dbReference>
<dbReference type="Gene3D" id="1.25.40.20">
    <property type="entry name" value="Ankyrin repeat-containing domain"/>
    <property type="match status" value="2"/>
</dbReference>
<dbReference type="Pfam" id="PF12796">
    <property type="entry name" value="Ank_2"/>
    <property type="match status" value="1"/>
</dbReference>
<reference evidence="2 4" key="2">
    <citation type="submission" date="2018-06" db="EMBL/GenBank/DDBJ databases">
        <authorList>
            <consortium name="Pathogen Informatics"/>
            <person name="Doyle S."/>
        </authorList>
    </citation>
    <scope>NUCLEOTIDE SEQUENCE [LARGE SCALE GENOMIC DNA]</scope>
    <source>
        <strain evidence="2 4">NCTC12438</strain>
    </source>
</reference>
<proteinExistence type="predicted"/>
<evidence type="ECO:0000313" key="4">
    <source>
        <dbReference type="Proteomes" id="UP000255316"/>
    </source>
</evidence>
<reference evidence="1 3" key="1">
    <citation type="submission" date="2015-11" db="EMBL/GenBank/DDBJ databases">
        <title>Genomic analysis of 38 Legionella species identifies large and diverse effector repertoires.</title>
        <authorList>
            <person name="Burstein D."/>
            <person name="Amaro F."/>
            <person name="Zusman T."/>
            <person name="Lifshitz Z."/>
            <person name="Cohen O."/>
            <person name="Gilbert J.A."/>
            <person name="Pupko T."/>
            <person name="Shuman H.A."/>
            <person name="Segal G."/>
        </authorList>
    </citation>
    <scope>NUCLEOTIDE SEQUENCE [LARGE SCALE GENOMIC DNA]</scope>
    <source>
        <strain evidence="1 3">CDC#72-OH-14</strain>
    </source>
</reference>
<dbReference type="Proteomes" id="UP000255316">
    <property type="component" value="Unassembled WGS sequence"/>
</dbReference>
<dbReference type="STRING" id="28085.Lcin_3155"/>
<name>A0A378IK68_9GAMM</name>
<dbReference type="EMBL" id="LNXX01000047">
    <property type="protein sequence ID" value="KTC82085.1"/>
    <property type="molecule type" value="Genomic_DNA"/>
</dbReference>
<dbReference type="PANTHER" id="PTHR46586">
    <property type="entry name" value="ANKYRIN REPEAT-CONTAINING PROTEIN"/>
    <property type="match status" value="1"/>
</dbReference>
<dbReference type="RefSeq" id="WP_058466247.1">
    <property type="nucleotide sequence ID" value="NZ_CAAAHQ010000018.1"/>
</dbReference>
<dbReference type="SUPFAM" id="SSF48403">
    <property type="entry name" value="Ankyrin repeat"/>
    <property type="match status" value="1"/>
</dbReference>
<keyword evidence="3" id="KW-1185">Reference proteome</keyword>
<evidence type="ECO:0000313" key="1">
    <source>
        <dbReference type="EMBL" id="KTC82085.1"/>
    </source>
</evidence>
<accession>A0A378IK68</accession>
<dbReference type="OrthoDB" id="5653325at2"/>
<protein>
    <submittedName>
        <fullName evidence="2">Ankyrin repeats (3 copies)</fullName>
    </submittedName>
</protein>
<gene>
    <name evidence="1" type="ORF">Lcin_3155</name>
    <name evidence="2" type="ORF">NCTC12438_01481</name>
</gene>
<evidence type="ECO:0000313" key="2">
    <source>
        <dbReference type="EMBL" id="STX34871.1"/>
    </source>
</evidence>
<dbReference type="InterPro" id="IPR036770">
    <property type="entry name" value="Ankyrin_rpt-contain_sf"/>
</dbReference>
<sequence>MNIKELFNWLQCDEETLYLSDKVLSRELVDLELNQAERTHQILLREVHAARYGGGVATEKINALEKHNLFVKYLKFCSQQFSENSLLPITLKYLLSQAQKEQPQIQLSAKVNQLFLILLQENQESTLEFYKENKELFKDHPEVQEKVELVLYKKKIDEDVETVKRNLLNLNKLLSHQKNPLGIVGLFRQYIGDTEQFAALILWLLHRGVGAQKTLQTYLLHDFLKYHFFTLHDKDNEIVRLYALLECFPQTKALLEIAKKTASDERGLQQYSLNGVFQEQKLQTIFPHQNPLQFSQGVKNFLSLHQFFGLPFLIEAVIHSSEYTNPKWQETLKQALNKPQVIIAELAGIIHLIASKYSPSVLKDLADLIDDTTAQELLSHSEGAVLYLIPYKPKLFDAINEKNSTELIQQFSKKHPDDSGIVYQLTALFIVFLRKKHPATSLVFQALIDNLIRYPHLLEDEELLRQLNKYSESGRLLFQRYEVIAKQFNDCIFEQTSESSFNSRNYQIIEDCWFEATRKFNALALIKPQTKFNLGNKYAFQAKIAQIAFLHHGRQFDLNAFIEALSLPPITSDAVSEYERILIEILATIDNELLRMQVIKKLETHPVERLDWMKKEYEGKTVFLKAAKYGNLGLIKLFEDELAPELFNKAILIAAKENQWSTVDYLTRLDKVLLSENEIETIVRFAAQQGQVNIIEYLYNTYDYVPSTDEIATILKQAIINNHLNVVTYFYQSTFALPKQSVINSLFNLAIEAEAIDVIPFIAEAEENKPTLSNVEKAFEQATLNQKTKIIQTLCNLSGNTPRPVVIERAFIKACQLNLFAAVQCFYDSPKKLISQSTFQNAFEQAIINRHTDLVIYFCNSLTNPPDQSMIEQGVISAAKTGNLRLIEYFCSMSSSNKPSRHAITQALYQAINHGHTEVFTFLCCNPMNPPGKSSLKESFLLAVKKGRKEIVEYLCVNKMEALDQSTIKNALILAVKFQQPKIVRYLCEINAPEHNAVRMALNKAIGSKQEELIDYLRERLKNNTTHQTKMEPARGAHHEVNAPLINHGLFKVSNTSPTGESYQSIDCGIMLNK</sequence>